<evidence type="ECO:0000313" key="4">
    <source>
        <dbReference type="Proteomes" id="UP001642360"/>
    </source>
</evidence>
<proteinExistence type="predicted"/>
<protein>
    <submittedName>
        <fullName evidence="3">Uncharacterized protein</fullName>
    </submittedName>
</protein>
<feature type="region of interest" description="Disordered" evidence="1">
    <location>
        <begin position="87"/>
        <end position="130"/>
    </location>
</feature>
<evidence type="ECO:0000313" key="3">
    <source>
        <dbReference type="EMBL" id="CAK9167063.1"/>
    </source>
</evidence>
<dbReference type="AlphaFoldDB" id="A0ABC8TCF6"/>
<gene>
    <name evidence="2" type="ORF">ILEXP_LOCUS31232</name>
    <name evidence="3" type="ORF">ILEXP_LOCUS36316</name>
</gene>
<sequence>MKQPTMRVSTREKGVLKLVHPGGYVEIHKEPITAAEVMRKNPRHCVARPDVFKFPWIVVRPESVLIPGKVFYIVPNRTIHHLLKARGQCNQPSSQPDQSPKNQDHHRAPKRSSLCNSGAGMTPKHHYHEQRLQRQFQCMPQDGTSSQEEDSNGILAKKFFIKSRPEPIIKTRNTHQEFDNKYQVDSSAYIRPPHSKEYHFNGNEIGSVLPKTKLGNLQYKRCKKVINLKSCQRKQDSVRKSLYLRVTFSLSIKSASSQRDLQQDA</sequence>
<dbReference type="EMBL" id="CAUOFW020004739">
    <property type="protein sequence ID" value="CAK9167063.1"/>
    <property type="molecule type" value="Genomic_DNA"/>
</dbReference>
<keyword evidence="4" id="KW-1185">Reference proteome</keyword>
<evidence type="ECO:0000256" key="1">
    <source>
        <dbReference type="SAM" id="MobiDB-lite"/>
    </source>
</evidence>
<name>A0ABC8TCF6_9AQUA</name>
<feature type="compositionally biased region" description="Polar residues" evidence="1">
    <location>
        <begin position="88"/>
        <end position="101"/>
    </location>
</feature>
<dbReference type="Proteomes" id="UP001642360">
    <property type="component" value="Unassembled WGS sequence"/>
</dbReference>
<dbReference type="PANTHER" id="PTHR33052">
    <property type="entry name" value="DUF4228 DOMAIN PROTEIN-RELATED"/>
    <property type="match status" value="1"/>
</dbReference>
<reference evidence="3 4" key="1">
    <citation type="submission" date="2024-02" db="EMBL/GenBank/DDBJ databases">
        <authorList>
            <person name="Vignale AGUSTIN F."/>
            <person name="Sosa J E."/>
            <person name="Modenutti C."/>
        </authorList>
    </citation>
    <scope>NUCLEOTIDE SEQUENCE [LARGE SCALE GENOMIC DNA]</scope>
</reference>
<accession>A0ABC8TCF6</accession>
<comment type="caution">
    <text evidence="3">The sequence shown here is derived from an EMBL/GenBank/DDBJ whole genome shotgun (WGS) entry which is preliminary data.</text>
</comment>
<dbReference type="InterPro" id="IPR025322">
    <property type="entry name" value="PADRE_dom"/>
</dbReference>
<evidence type="ECO:0000313" key="2">
    <source>
        <dbReference type="EMBL" id="CAK9162362.1"/>
    </source>
</evidence>
<organism evidence="3 4">
    <name type="scientific">Ilex paraguariensis</name>
    <name type="common">yerba mate</name>
    <dbReference type="NCBI Taxonomy" id="185542"/>
    <lineage>
        <taxon>Eukaryota</taxon>
        <taxon>Viridiplantae</taxon>
        <taxon>Streptophyta</taxon>
        <taxon>Embryophyta</taxon>
        <taxon>Tracheophyta</taxon>
        <taxon>Spermatophyta</taxon>
        <taxon>Magnoliopsida</taxon>
        <taxon>eudicotyledons</taxon>
        <taxon>Gunneridae</taxon>
        <taxon>Pentapetalae</taxon>
        <taxon>asterids</taxon>
        <taxon>campanulids</taxon>
        <taxon>Aquifoliales</taxon>
        <taxon>Aquifoliaceae</taxon>
        <taxon>Ilex</taxon>
    </lineage>
</organism>
<dbReference type="EMBL" id="CAUOFW020003847">
    <property type="protein sequence ID" value="CAK9162362.1"/>
    <property type="molecule type" value="Genomic_DNA"/>
</dbReference>
<dbReference type="Pfam" id="PF14009">
    <property type="entry name" value="PADRE"/>
    <property type="match status" value="1"/>
</dbReference>